<dbReference type="AlphaFoldDB" id="B8FEC8"/>
<keyword evidence="2" id="KW-1185">Reference proteome</keyword>
<organism evidence="1 2">
    <name type="scientific">Desulfatibacillum aliphaticivorans</name>
    <dbReference type="NCBI Taxonomy" id="218208"/>
    <lineage>
        <taxon>Bacteria</taxon>
        <taxon>Pseudomonadati</taxon>
        <taxon>Thermodesulfobacteriota</taxon>
        <taxon>Desulfobacteria</taxon>
        <taxon>Desulfobacterales</taxon>
        <taxon>Desulfatibacillaceae</taxon>
        <taxon>Desulfatibacillum</taxon>
    </lineage>
</organism>
<evidence type="ECO:0000313" key="1">
    <source>
        <dbReference type="EMBL" id="ACL06909.1"/>
    </source>
</evidence>
<sequence>MPHPNQPVKMRLFGRLLRDNDGEIRNKAQLSMEFHRRTGKMEQIVNLHMQDGLLVETVRQERT</sequence>
<dbReference type="EMBL" id="CP001322">
    <property type="protein sequence ID" value="ACL06909.1"/>
    <property type="molecule type" value="Genomic_DNA"/>
</dbReference>
<dbReference type="HOGENOM" id="CLU_2878446_0_0_7"/>
<protein>
    <submittedName>
        <fullName evidence="1">Uncharacterized protein</fullName>
    </submittedName>
</protein>
<name>B8FEC8_DESAL</name>
<dbReference type="KEGG" id="dal:Dalk_5239"/>
<reference evidence="1 2" key="1">
    <citation type="journal article" date="2012" name="Environ. Microbiol.">
        <title>The genome sequence of Desulfatibacillum alkenivorans AK-01: a blueprint for anaerobic alkane oxidation.</title>
        <authorList>
            <person name="Callaghan A.V."/>
            <person name="Morris B.E."/>
            <person name="Pereira I.A."/>
            <person name="McInerney M.J."/>
            <person name="Austin R.N."/>
            <person name="Groves J.T."/>
            <person name="Kukor J.J."/>
            <person name="Suflita J.M."/>
            <person name="Young L.Y."/>
            <person name="Zylstra G.J."/>
            <person name="Wawrik B."/>
        </authorList>
    </citation>
    <scope>NUCLEOTIDE SEQUENCE [LARGE SCALE GENOMIC DNA]</scope>
    <source>
        <strain evidence="1 2">AK-01</strain>
    </source>
</reference>
<gene>
    <name evidence="1" type="ordered locus">Dalk_5239</name>
</gene>
<accession>B8FEC8</accession>
<dbReference type="Proteomes" id="UP000000739">
    <property type="component" value="Chromosome"/>
</dbReference>
<evidence type="ECO:0000313" key="2">
    <source>
        <dbReference type="Proteomes" id="UP000000739"/>
    </source>
</evidence>
<proteinExistence type="predicted"/>
<dbReference type="RefSeq" id="WP_015949945.1">
    <property type="nucleotide sequence ID" value="NC_011768.1"/>
</dbReference>